<accession>A0A6J4JMB5</accession>
<dbReference type="EMBL" id="CADCTR010001115">
    <property type="protein sequence ID" value="CAA9282134.1"/>
    <property type="molecule type" value="Genomic_DNA"/>
</dbReference>
<dbReference type="SUPFAM" id="SSF55031">
    <property type="entry name" value="Bacterial exopeptidase dimerisation domain"/>
    <property type="match status" value="1"/>
</dbReference>
<reference evidence="2" key="1">
    <citation type="submission" date="2020-02" db="EMBL/GenBank/DDBJ databases">
        <authorList>
            <person name="Meier V. D."/>
        </authorList>
    </citation>
    <scope>NUCLEOTIDE SEQUENCE</scope>
    <source>
        <strain evidence="2">AVDCRST_MAG93</strain>
    </source>
</reference>
<dbReference type="Gene3D" id="3.30.70.360">
    <property type="match status" value="1"/>
</dbReference>
<dbReference type="AlphaFoldDB" id="A0A6J4JMB5"/>
<feature type="non-terminal residue" evidence="2">
    <location>
        <position position="1"/>
    </location>
</feature>
<sequence>HIGTSLQELGVVAARTVGFLSTTKMDVRFRGKAAHAGKEPQEGRNALLAAASAALHLYAISHHGEGETRINVGTLTAGTGRNVIPDRAEMQIETRGTTQELDEYMASEARRIIQASADVHGVEAQIEVVGWGVGAGCDEEWAGIVREACEGAITVRRVLPEANIGASEDATVMMERVRQRGGKATYMLFGSPLSAGHHNPAFDYDEEALVVAVETLSRTIKLICATQK</sequence>
<dbReference type="GO" id="GO:0016805">
    <property type="term" value="F:dipeptidase activity"/>
    <property type="evidence" value="ECO:0007669"/>
    <property type="project" value="TreeGrafter"/>
</dbReference>
<evidence type="ECO:0000313" key="2">
    <source>
        <dbReference type="EMBL" id="CAA9282134.1"/>
    </source>
</evidence>
<dbReference type="Gene3D" id="3.40.630.10">
    <property type="entry name" value="Zn peptidases"/>
    <property type="match status" value="1"/>
</dbReference>
<proteinExistence type="predicted"/>
<dbReference type="Pfam" id="PF07687">
    <property type="entry name" value="M20_dimer"/>
    <property type="match status" value="1"/>
</dbReference>
<dbReference type="PANTHER" id="PTHR30575">
    <property type="entry name" value="PEPTIDASE M20"/>
    <property type="match status" value="1"/>
</dbReference>
<dbReference type="InterPro" id="IPR011650">
    <property type="entry name" value="Peptidase_M20_dimer"/>
</dbReference>
<dbReference type="GO" id="GO:0046657">
    <property type="term" value="P:folic acid catabolic process"/>
    <property type="evidence" value="ECO:0007669"/>
    <property type="project" value="TreeGrafter"/>
</dbReference>
<dbReference type="GO" id="GO:0071713">
    <property type="term" value="F:para-aminobenzoyl-glutamate hydrolase activity"/>
    <property type="evidence" value="ECO:0007669"/>
    <property type="project" value="TreeGrafter"/>
</dbReference>
<protein>
    <submittedName>
        <fullName evidence="2">Catalyzes the cleavage of p-aminobenzoyl-glutamate to p-aminobenzoate and glutamate, subunit A</fullName>
    </submittedName>
</protein>
<dbReference type="PANTHER" id="PTHR30575:SF3">
    <property type="entry name" value="PEPTIDASE M20 DIMERISATION DOMAIN-CONTAINING PROTEIN"/>
    <property type="match status" value="1"/>
</dbReference>
<dbReference type="InterPro" id="IPR036264">
    <property type="entry name" value="Bact_exopeptidase_dim_dom"/>
</dbReference>
<dbReference type="SUPFAM" id="SSF53187">
    <property type="entry name" value="Zn-dependent exopeptidases"/>
    <property type="match status" value="1"/>
</dbReference>
<dbReference type="GO" id="GO:0005737">
    <property type="term" value="C:cytoplasm"/>
    <property type="evidence" value="ECO:0007669"/>
    <property type="project" value="TreeGrafter"/>
</dbReference>
<organism evidence="2">
    <name type="scientific">uncultured Chloroflexia bacterium</name>
    <dbReference type="NCBI Taxonomy" id="1672391"/>
    <lineage>
        <taxon>Bacteria</taxon>
        <taxon>Bacillati</taxon>
        <taxon>Chloroflexota</taxon>
        <taxon>Chloroflexia</taxon>
        <taxon>environmental samples</taxon>
    </lineage>
</organism>
<evidence type="ECO:0000259" key="1">
    <source>
        <dbReference type="Pfam" id="PF07687"/>
    </source>
</evidence>
<feature type="domain" description="Peptidase M20 dimerisation" evidence="1">
    <location>
        <begin position="24"/>
        <end position="109"/>
    </location>
</feature>
<name>A0A6J4JMB5_9CHLR</name>
<gene>
    <name evidence="2" type="ORF">AVDCRST_MAG93-3266</name>
</gene>
<dbReference type="InterPro" id="IPR052030">
    <property type="entry name" value="Peptidase_M20/M20A_hydrolases"/>
</dbReference>